<keyword evidence="4" id="KW-1185">Reference proteome</keyword>
<evidence type="ECO:0000313" key="4">
    <source>
        <dbReference type="Proteomes" id="UP000007722"/>
    </source>
</evidence>
<dbReference type="PANTHER" id="PTHR40699">
    <property type="entry name" value="UPF0179 PROTEIN MJ1627"/>
    <property type="match status" value="1"/>
</dbReference>
<dbReference type="HAMAP" id="MF_00498">
    <property type="entry name" value="UPF0179"/>
    <property type="match status" value="1"/>
</dbReference>
<dbReference type="HOGENOM" id="CLU_121764_0_0_2"/>
<dbReference type="PANTHER" id="PTHR40699:SF1">
    <property type="entry name" value="UPF0179 PROTEIN MJ1627"/>
    <property type="match status" value="1"/>
</dbReference>
<comment type="similarity">
    <text evidence="1 2">Belongs to the UPF0179 family.</text>
</comment>
<accession>D7DUX7</accession>
<evidence type="ECO:0000256" key="1">
    <source>
        <dbReference type="ARBA" id="ARBA00010824"/>
    </source>
</evidence>
<gene>
    <name evidence="3" type="ordered locus">Mvol_1280</name>
</gene>
<evidence type="ECO:0000256" key="2">
    <source>
        <dbReference type="HAMAP-Rule" id="MF_00498"/>
    </source>
</evidence>
<sequence length="146" mass="16228">MTKITLIGNKLAIKGNEFVYMGPVDECDACKFKKMCHGNLEKGVKYKITEVRATTHPCSIHSEGVKVVEVVPSELNINIESKKALEGLTISHKDVACDNVLCENYQYCKPQIENGKYKIVSVLCTKVKCPAGNSLKRVLIEPIKED</sequence>
<reference evidence="3 4" key="1">
    <citation type="submission" date="2010-05" db="EMBL/GenBank/DDBJ databases">
        <title>Complete sequence of Methanococcus voltae A3.</title>
        <authorList>
            <consortium name="US DOE Joint Genome Institute"/>
            <person name="Lucas S."/>
            <person name="Copeland A."/>
            <person name="Lapidus A."/>
            <person name="Cheng J.-F."/>
            <person name="Bruce D."/>
            <person name="Goodwin L."/>
            <person name="Pitluck S."/>
            <person name="Lowry S."/>
            <person name="Clum A."/>
            <person name="Land M."/>
            <person name="Hauser L."/>
            <person name="Kyrpides N."/>
            <person name="Mikhailova N."/>
            <person name="Whitman W.B."/>
            <person name="Woyke T."/>
        </authorList>
    </citation>
    <scope>NUCLEOTIDE SEQUENCE [LARGE SCALE GENOMIC DNA]</scope>
    <source>
        <strain evidence="4">ATCC BAA-1334 / A3</strain>
    </source>
</reference>
<dbReference type="InParanoid" id="D7DUX7"/>
<dbReference type="OrthoDB" id="24613at2157"/>
<name>D7DUX7_METV3</name>
<dbReference type="STRING" id="456320.Mvol_1280"/>
<dbReference type="eggNOG" id="arCOG04477">
    <property type="taxonomic scope" value="Archaea"/>
</dbReference>
<dbReference type="InterPro" id="IPR005369">
    <property type="entry name" value="UPF0179"/>
</dbReference>
<dbReference type="AlphaFoldDB" id="D7DUX7"/>
<dbReference type="KEGG" id="mvo:Mvol_1280"/>
<evidence type="ECO:0000313" key="3">
    <source>
        <dbReference type="EMBL" id="ADI36937.1"/>
    </source>
</evidence>
<dbReference type="EMBL" id="CP002057">
    <property type="protein sequence ID" value="ADI36937.1"/>
    <property type="molecule type" value="Genomic_DNA"/>
</dbReference>
<dbReference type="Proteomes" id="UP000007722">
    <property type="component" value="Chromosome"/>
</dbReference>
<dbReference type="FunCoup" id="D7DUX7">
    <property type="interactions" value="2"/>
</dbReference>
<proteinExistence type="inferred from homology"/>
<protein>
    <recommendedName>
        <fullName evidence="2">UPF0179 protein Mvol_1280</fullName>
    </recommendedName>
</protein>
<dbReference type="PIRSF" id="PIRSF006595">
    <property type="entry name" value="UCP006595"/>
    <property type="match status" value="1"/>
</dbReference>
<dbReference type="Pfam" id="PF03684">
    <property type="entry name" value="UPF0179"/>
    <property type="match status" value="1"/>
</dbReference>
<organism evidence="3 4">
    <name type="scientific">Methanococcus voltae (strain ATCC BAA-1334 / A3)</name>
    <dbReference type="NCBI Taxonomy" id="456320"/>
    <lineage>
        <taxon>Archaea</taxon>
        <taxon>Methanobacteriati</taxon>
        <taxon>Methanobacteriota</taxon>
        <taxon>Methanomada group</taxon>
        <taxon>Methanococci</taxon>
        <taxon>Methanococcales</taxon>
        <taxon>Methanococcaceae</taxon>
        <taxon>Methanococcus</taxon>
    </lineage>
</organism>